<accession>A0A7Y4DTS2</accession>
<evidence type="ECO:0000313" key="2">
    <source>
        <dbReference type="Proteomes" id="UP000525336"/>
    </source>
</evidence>
<name>A0A7Y4DTS2_9VIBR</name>
<protein>
    <submittedName>
        <fullName evidence="1">Uncharacterized protein</fullName>
    </submittedName>
</protein>
<organism evidence="1 2">
    <name type="scientific">Vibrio chagasii</name>
    <dbReference type="NCBI Taxonomy" id="170679"/>
    <lineage>
        <taxon>Bacteria</taxon>
        <taxon>Pseudomonadati</taxon>
        <taxon>Pseudomonadota</taxon>
        <taxon>Gammaproteobacteria</taxon>
        <taxon>Vibrionales</taxon>
        <taxon>Vibrionaceae</taxon>
        <taxon>Vibrio</taxon>
    </lineage>
</organism>
<dbReference type="EMBL" id="VTXW01000025">
    <property type="protein sequence ID" value="NOH35632.1"/>
    <property type="molecule type" value="Genomic_DNA"/>
</dbReference>
<dbReference type="AlphaFoldDB" id="A0A7Y4DTS2"/>
<comment type="caution">
    <text evidence="1">The sequence shown here is derived from an EMBL/GenBank/DDBJ whole genome shotgun (WGS) entry which is preliminary data.</text>
</comment>
<dbReference type="RefSeq" id="WP_171368982.1">
    <property type="nucleotide sequence ID" value="NZ_VTXW01000025.1"/>
</dbReference>
<dbReference type="Proteomes" id="UP000525336">
    <property type="component" value="Unassembled WGS sequence"/>
</dbReference>
<evidence type="ECO:0000313" key="1">
    <source>
        <dbReference type="EMBL" id="NOH35632.1"/>
    </source>
</evidence>
<reference evidence="1 2" key="1">
    <citation type="submission" date="2019-09" db="EMBL/GenBank/DDBJ databases">
        <title>Draft genome sequencing and comparative genomics of hatchery-associated Vibrios.</title>
        <authorList>
            <person name="Kehlet-Delgado H."/>
            <person name="Mueller R.S."/>
        </authorList>
    </citation>
    <scope>NUCLEOTIDE SEQUENCE [LARGE SCALE GENOMIC DNA]</scope>
    <source>
        <strain evidence="1 2">00-90-10</strain>
    </source>
</reference>
<sequence length="181" mass="21210">MNPKITNRTTQAWAIQIQDRYFVKFGSKGQVLTAWSMCGGQLFICRGKLKDVLEKLEAKSKKYTVKLVEIKEPNPAPFYSVREFYELSYRLERLNRNRSLCIPDKARLTPVEIVTVTTLQWNAAWNDSDSETRRKLDFFFAGFFYAESRLSPSQMPLEERLSMFKADKRDRENGFDPDIPF</sequence>
<proteinExistence type="predicted"/>
<gene>
    <name evidence="1" type="ORF">F0245_20100</name>
</gene>